<proteinExistence type="inferred from homology"/>
<evidence type="ECO:0000256" key="3">
    <source>
        <dbReference type="ARBA" id="ARBA00022793"/>
    </source>
</evidence>
<keyword evidence="5 6" id="KW-0456">Lyase</keyword>
<evidence type="ECO:0000256" key="4">
    <source>
        <dbReference type="ARBA" id="ARBA00022898"/>
    </source>
</evidence>
<dbReference type="Proteomes" id="UP000838672">
    <property type="component" value="Unassembled WGS sequence"/>
</dbReference>
<dbReference type="InterPro" id="IPR015421">
    <property type="entry name" value="PyrdxlP-dep_Trfase_major"/>
</dbReference>
<keyword evidence="8" id="KW-1185">Reference proteome</keyword>
<gene>
    <name evidence="7" type="ORF">VST7929_01484</name>
</gene>
<keyword evidence="4 6" id="KW-0663">Pyridoxal phosphate</keyword>
<protein>
    <recommendedName>
        <fullName evidence="9">Aspartate aminotransferase family protein</fullName>
    </recommendedName>
</protein>
<dbReference type="InterPro" id="IPR002129">
    <property type="entry name" value="PyrdxlP-dep_de-COase"/>
</dbReference>
<dbReference type="PANTHER" id="PTHR45677">
    <property type="entry name" value="GLUTAMATE DECARBOXYLASE-RELATED"/>
    <property type="match status" value="1"/>
</dbReference>
<evidence type="ECO:0000256" key="5">
    <source>
        <dbReference type="ARBA" id="ARBA00023239"/>
    </source>
</evidence>
<comment type="cofactor">
    <cofactor evidence="1 6">
        <name>pyridoxal 5'-phosphate</name>
        <dbReference type="ChEBI" id="CHEBI:597326"/>
    </cofactor>
</comment>
<dbReference type="SUPFAM" id="SSF53383">
    <property type="entry name" value="PLP-dependent transferases"/>
    <property type="match status" value="1"/>
</dbReference>
<dbReference type="InterPro" id="IPR015424">
    <property type="entry name" value="PyrdxlP-dep_Trfase"/>
</dbReference>
<organism evidence="7 8">
    <name type="scientific">Vibrio stylophorae</name>
    <dbReference type="NCBI Taxonomy" id="659351"/>
    <lineage>
        <taxon>Bacteria</taxon>
        <taxon>Pseudomonadati</taxon>
        <taxon>Pseudomonadota</taxon>
        <taxon>Gammaproteobacteria</taxon>
        <taxon>Vibrionales</taxon>
        <taxon>Vibrionaceae</taxon>
        <taxon>Vibrio</taxon>
    </lineage>
</organism>
<evidence type="ECO:0000256" key="6">
    <source>
        <dbReference type="RuleBase" id="RU000382"/>
    </source>
</evidence>
<dbReference type="Gene3D" id="3.40.640.10">
    <property type="entry name" value="Type I PLP-dependent aspartate aminotransferase-like (Major domain)"/>
    <property type="match status" value="1"/>
</dbReference>
<evidence type="ECO:0000256" key="1">
    <source>
        <dbReference type="ARBA" id="ARBA00001933"/>
    </source>
</evidence>
<comment type="similarity">
    <text evidence="2 6">Belongs to the group II decarboxylase family.</text>
</comment>
<dbReference type="RefSeq" id="WP_237466046.1">
    <property type="nucleotide sequence ID" value="NZ_CAKLDI010000001.1"/>
</dbReference>
<sequence>MKKYEQNWDSDNQITNDASNWAKYRKDMLSAFPAYQNEKSDPLAKAINKAVEAIDQLRPNGEGPAYLGSDPKLNIDFDHVKRIAMPNGMSTTEQVIDDTVALFEGLPNWGHPLTMCNVIPQANTASIVAAVLSEIFSPNILEGEYSWNVHRAELESAGMLGNLFGWNPENTGCLYTYGGSGCWTYHVKYALSRVLKDSRQKGVRTDAKVICSHQAHYTMLNSTDWMGLGMDNVIRVRTDVHTNAMDLQHLEEVLKECRDNDIPVASVVCTMGTTDANAFDPVEDVRKLLDQYPNNPEKYGKALLYCDSVVGWAWATFKEYDFEANPLQFSKEIIPSLKANAQALAGVQYADAIGVDFHKVGWSPYASSCFVYKDSEEFEGLLKRPGSAYLQPRSPYNPLDYTLEVSRAATGSLAGWATMKYFGYEGFQAILGGILENQHFLRNVLAAHTETICVNPEDHGLVTLFRAYPEGVFAEEEYRKELTDPAYKDQLVRNNMLTKAIGDKLYHWFREGKQINGRYTPYISFSTGFRVAEYNRDDTDPDAYIFALKIFPMNVHITPEIMRYAIDCVLLARDEVLSETC</sequence>
<evidence type="ECO:0000313" key="7">
    <source>
        <dbReference type="EMBL" id="CAH0533614.1"/>
    </source>
</evidence>
<comment type="caution">
    <text evidence="7">The sequence shown here is derived from an EMBL/GenBank/DDBJ whole genome shotgun (WGS) entry which is preliminary data.</text>
</comment>
<keyword evidence="3" id="KW-0210">Decarboxylase</keyword>
<name>A0ABN8DTL5_9VIBR</name>
<dbReference type="PANTHER" id="PTHR45677:SF8">
    <property type="entry name" value="CYSTEINE SULFINIC ACID DECARBOXYLASE"/>
    <property type="match status" value="1"/>
</dbReference>
<dbReference type="EMBL" id="CAKLDI010000001">
    <property type="protein sequence ID" value="CAH0533614.1"/>
    <property type="molecule type" value="Genomic_DNA"/>
</dbReference>
<accession>A0ABN8DTL5</accession>
<evidence type="ECO:0008006" key="9">
    <source>
        <dbReference type="Google" id="ProtNLM"/>
    </source>
</evidence>
<evidence type="ECO:0000313" key="8">
    <source>
        <dbReference type="Proteomes" id="UP000838672"/>
    </source>
</evidence>
<dbReference type="Pfam" id="PF00282">
    <property type="entry name" value="Pyridoxal_deC"/>
    <property type="match status" value="2"/>
</dbReference>
<reference evidence="7" key="1">
    <citation type="submission" date="2021-11" db="EMBL/GenBank/DDBJ databases">
        <authorList>
            <person name="Rodrigo-Torres L."/>
            <person name="Arahal R. D."/>
            <person name="Lucena T."/>
        </authorList>
    </citation>
    <scope>NUCLEOTIDE SEQUENCE</scope>
    <source>
        <strain evidence="7">CECT 7929</strain>
    </source>
</reference>
<evidence type="ECO:0000256" key="2">
    <source>
        <dbReference type="ARBA" id="ARBA00009533"/>
    </source>
</evidence>